<dbReference type="GO" id="GO:0006099">
    <property type="term" value="P:tricarboxylic acid cycle"/>
    <property type="evidence" value="ECO:0007669"/>
    <property type="project" value="TreeGrafter"/>
</dbReference>
<sequence length="90" mass="10252">MTETREARLGRLKTRSMWRGIREMDLILRDFADRELTGLPPDTLDLYEAMLAENDHDLLAWISGAIPTPARYDALIARIRATAVGLTRPE</sequence>
<comment type="caution">
    <text evidence="4">The sequence shown here is derived from an EMBL/GenBank/DDBJ whole genome shotgun (WGS) entry which is preliminary data.</text>
</comment>
<dbReference type="RefSeq" id="WP_139078314.1">
    <property type="nucleotide sequence ID" value="NZ_VDFU01000028.1"/>
</dbReference>
<evidence type="ECO:0000313" key="4">
    <source>
        <dbReference type="EMBL" id="TNC47238.1"/>
    </source>
</evidence>
<comment type="similarity">
    <text evidence="1">Belongs to the SdhE FAD assembly factor family.</text>
</comment>
<dbReference type="Gene3D" id="1.10.150.250">
    <property type="entry name" value="Flavinator of succinate dehydrogenase"/>
    <property type="match status" value="1"/>
</dbReference>
<evidence type="ECO:0000256" key="3">
    <source>
        <dbReference type="ARBA" id="ARBA00023186"/>
    </source>
</evidence>
<dbReference type="SUPFAM" id="SSF109910">
    <property type="entry name" value="YgfY-like"/>
    <property type="match status" value="1"/>
</dbReference>
<reference evidence="4 5" key="1">
    <citation type="submission" date="2019-06" db="EMBL/GenBank/DDBJ databases">
        <title>YIM 131921 draft genome.</title>
        <authorList>
            <person name="Jiang L."/>
        </authorList>
    </citation>
    <scope>NUCLEOTIDE SEQUENCE [LARGE SCALE GENOMIC DNA]</scope>
    <source>
        <strain evidence="4 5">YIM 131921</strain>
    </source>
</reference>
<organism evidence="4 5">
    <name type="scientific">Rubellimicrobium rubrum</name>
    <dbReference type="NCBI Taxonomy" id="2585369"/>
    <lineage>
        <taxon>Bacteria</taxon>
        <taxon>Pseudomonadati</taxon>
        <taxon>Pseudomonadota</taxon>
        <taxon>Alphaproteobacteria</taxon>
        <taxon>Rhodobacterales</taxon>
        <taxon>Roseobacteraceae</taxon>
        <taxon>Rubellimicrobium</taxon>
    </lineage>
</organism>
<dbReference type="InterPro" id="IPR036714">
    <property type="entry name" value="SDH_sf"/>
</dbReference>
<protein>
    <recommendedName>
        <fullName evidence="2">FAD assembly factor SdhE</fullName>
    </recommendedName>
</protein>
<evidence type="ECO:0000256" key="2">
    <source>
        <dbReference type="ARBA" id="ARBA00019418"/>
    </source>
</evidence>
<dbReference type="Pfam" id="PF03937">
    <property type="entry name" value="Sdh5"/>
    <property type="match status" value="1"/>
</dbReference>
<dbReference type="InterPro" id="IPR005631">
    <property type="entry name" value="SDH"/>
</dbReference>
<dbReference type="AlphaFoldDB" id="A0A5C4MSF1"/>
<evidence type="ECO:0000313" key="5">
    <source>
        <dbReference type="Proteomes" id="UP000305887"/>
    </source>
</evidence>
<dbReference type="Proteomes" id="UP000305887">
    <property type="component" value="Unassembled WGS sequence"/>
</dbReference>
<name>A0A5C4MSF1_9RHOB</name>
<dbReference type="PANTHER" id="PTHR12469">
    <property type="entry name" value="PROTEIN EMI5 HOMOLOG, MITOCHONDRIAL"/>
    <property type="match status" value="1"/>
</dbReference>
<dbReference type="EMBL" id="VDFU01000028">
    <property type="protein sequence ID" value="TNC47238.1"/>
    <property type="molecule type" value="Genomic_DNA"/>
</dbReference>
<dbReference type="OrthoDB" id="9807264at2"/>
<proteinExistence type="inferred from homology"/>
<keyword evidence="3" id="KW-0143">Chaperone</keyword>
<accession>A0A5C4MSF1</accession>
<keyword evidence="5" id="KW-1185">Reference proteome</keyword>
<dbReference type="PANTHER" id="PTHR12469:SF2">
    <property type="entry name" value="SUCCINATE DEHYDROGENASE ASSEMBLY FACTOR 2, MITOCHONDRIAL"/>
    <property type="match status" value="1"/>
</dbReference>
<gene>
    <name evidence="4" type="ORF">FHG66_17400</name>
</gene>
<evidence type="ECO:0000256" key="1">
    <source>
        <dbReference type="ARBA" id="ARBA00008571"/>
    </source>
</evidence>